<feature type="transmembrane region" description="Helical" evidence="1">
    <location>
        <begin position="159"/>
        <end position="180"/>
    </location>
</feature>
<name>B0T5C9_CAUSK</name>
<dbReference type="eggNOG" id="ENOG502ZNWS">
    <property type="taxonomic scope" value="Bacteria"/>
</dbReference>
<evidence type="ECO:0000313" key="2">
    <source>
        <dbReference type="EMBL" id="ABZ69487.1"/>
    </source>
</evidence>
<dbReference type="EMBL" id="CP000927">
    <property type="protein sequence ID" value="ABZ69487.1"/>
    <property type="molecule type" value="Genomic_DNA"/>
</dbReference>
<keyword evidence="1" id="KW-0812">Transmembrane</keyword>
<evidence type="ECO:0008006" key="3">
    <source>
        <dbReference type="Google" id="ProtNLM"/>
    </source>
</evidence>
<dbReference type="HOGENOM" id="CLU_075807_0_0_5"/>
<reference evidence="2" key="1">
    <citation type="submission" date="2008-01" db="EMBL/GenBank/DDBJ databases">
        <title>Complete sequence of chromosome of Caulobacter sp. K31.</title>
        <authorList>
            <consortium name="US DOE Joint Genome Institute"/>
            <person name="Copeland A."/>
            <person name="Lucas S."/>
            <person name="Lapidus A."/>
            <person name="Barry K."/>
            <person name="Glavina del Rio T."/>
            <person name="Dalin E."/>
            <person name="Tice H."/>
            <person name="Pitluck S."/>
            <person name="Bruce D."/>
            <person name="Goodwin L."/>
            <person name="Thompson L.S."/>
            <person name="Brettin T."/>
            <person name="Detter J.C."/>
            <person name="Han C."/>
            <person name="Schmutz J."/>
            <person name="Larimer F."/>
            <person name="Land M."/>
            <person name="Hauser L."/>
            <person name="Kyrpides N."/>
            <person name="Kim E."/>
            <person name="Stephens C."/>
            <person name="Richardson P."/>
        </authorList>
    </citation>
    <scope>NUCLEOTIDE SEQUENCE [LARGE SCALE GENOMIC DNA]</scope>
    <source>
        <strain evidence="2">K31</strain>
    </source>
</reference>
<proteinExistence type="predicted"/>
<organism evidence="2">
    <name type="scientific">Caulobacter sp. (strain K31)</name>
    <dbReference type="NCBI Taxonomy" id="366602"/>
    <lineage>
        <taxon>Bacteria</taxon>
        <taxon>Pseudomonadati</taxon>
        <taxon>Pseudomonadota</taxon>
        <taxon>Alphaproteobacteria</taxon>
        <taxon>Caulobacterales</taxon>
        <taxon>Caulobacteraceae</taxon>
        <taxon>Caulobacter</taxon>
    </lineage>
</organism>
<feature type="transmembrane region" description="Helical" evidence="1">
    <location>
        <begin position="200"/>
        <end position="221"/>
    </location>
</feature>
<keyword evidence="1" id="KW-1133">Transmembrane helix</keyword>
<dbReference type="STRING" id="366602.Caul_0350"/>
<evidence type="ECO:0000256" key="1">
    <source>
        <dbReference type="SAM" id="Phobius"/>
    </source>
</evidence>
<dbReference type="KEGG" id="cak:Caul_0350"/>
<keyword evidence="1" id="KW-0472">Membrane</keyword>
<gene>
    <name evidence="2" type="ordered locus">Caul_0350</name>
</gene>
<feature type="transmembrane region" description="Helical" evidence="1">
    <location>
        <begin position="18"/>
        <end position="40"/>
    </location>
</feature>
<feature type="transmembrane region" description="Helical" evidence="1">
    <location>
        <begin position="126"/>
        <end position="147"/>
    </location>
</feature>
<accession>B0T5C9</accession>
<feature type="transmembrane region" description="Helical" evidence="1">
    <location>
        <begin position="52"/>
        <end position="73"/>
    </location>
</feature>
<dbReference type="AlphaFoldDB" id="B0T5C9"/>
<feature type="transmembrane region" description="Helical" evidence="1">
    <location>
        <begin position="85"/>
        <end position="106"/>
    </location>
</feature>
<sequence>MAEAALRTGARGNVSRQFYFTMALTCLAIAVLGFVPTYFLPMAQGRFRAEPLVHIHGLVLFSWMTLFCAQTWLVAQGKTLAHRAWGVLGVSIATAMLLLVTAVVSMRIAQASLPGQPAGLAHHVRAFAWVSIGGISFFTGAFVLAIVKVKQPETHKRLLLLATISLLGAPIARWFMTFLAPPAGPPPALPPGLPVVGAPPVFVAIPPSLVGDILLLIAIWVDWRTRGRPHPVYLIGGALLLLLQLTEVPVSDSAAWQAIATAIGHLAG</sequence>
<protein>
    <recommendedName>
        <fullName evidence="3">DUF2306 domain-containing protein</fullName>
    </recommendedName>
</protein>